<comment type="caution">
    <text evidence="10">The sequence shown here is derived from an EMBL/GenBank/DDBJ whole genome shotgun (WGS) entry which is preliminary data.</text>
</comment>
<dbReference type="InterPro" id="IPR015421">
    <property type="entry name" value="PyrdxlP-dep_Trfase_major"/>
</dbReference>
<dbReference type="InterPro" id="IPR015424">
    <property type="entry name" value="PyrdxlP-dep_Trfase"/>
</dbReference>
<evidence type="ECO:0000313" key="11">
    <source>
        <dbReference type="Proteomes" id="UP000281094"/>
    </source>
</evidence>
<evidence type="ECO:0000259" key="9">
    <source>
        <dbReference type="Pfam" id="PF00155"/>
    </source>
</evidence>
<dbReference type="GO" id="GO:0030170">
    <property type="term" value="F:pyridoxal phosphate binding"/>
    <property type="evidence" value="ECO:0007669"/>
    <property type="project" value="InterPro"/>
</dbReference>
<dbReference type="SUPFAM" id="SSF53383">
    <property type="entry name" value="PLP-dependent transferases"/>
    <property type="match status" value="1"/>
</dbReference>
<dbReference type="Gene3D" id="3.90.1150.10">
    <property type="entry name" value="Aspartate Aminotransferase, domain 1"/>
    <property type="match status" value="1"/>
</dbReference>
<keyword evidence="5 8" id="KW-0808">Transferase</keyword>
<dbReference type="FunFam" id="3.40.640.10:FF:000033">
    <property type="entry name" value="Aspartate aminotransferase"/>
    <property type="match status" value="1"/>
</dbReference>
<evidence type="ECO:0000313" key="10">
    <source>
        <dbReference type="EMBL" id="RLQ89189.1"/>
    </source>
</evidence>
<evidence type="ECO:0000256" key="8">
    <source>
        <dbReference type="RuleBase" id="RU000481"/>
    </source>
</evidence>
<keyword evidence="4 8" id="KW-0032">Aminotransferase</keyword>
<dbReference type="Pfam" id="PF00155">
    <property type="entry name" value="Aminotran_1_2"/>
    <property type="match status" value="1"/>
</dbReference>
<evidence type="ECO:0000256" key="1">
    <source>
        <dbReference type="ARBA" id="ARBA00001933"/>
    </source>
</evidence>
<gene>
    <name evidence="10" type="ORF">D8780_14010</name>
</gene>
<dbReference type="PANTHER" id="PTHR46383">
    <property type="entry name" value="ASPARTATE AMINOTRANSFERASE"/>
    <property type="match status" value="1"/>
</dbReference>
<dbReference type="GO" id="GO:0006520">
    <property type="term" value="P:amino acid metabolic process"/>
    <property type="evidence" value="ECO:0007669"/>
    <property type="project" value="InterPro"/>
</dbReference>
<dbReference type="Gene3D" id="3.40.640.10">
    <property type="entry name" value="Type I PLP-dependent aspartate aminotransferase-like (Major domain)"/>
    <property type="match status" value="1"/>
</dbReference>
<comment type="subunit">
    <text evidence="3">Homodimer.</text>
</comment>
<evidence type="ECO:0000256" key="2">
    <source>
        <dbReference type="ARBA" id="ARBA00007441"/>
    </source>
</evidence>
<keyword evidence="11" id="KW-1185">Reference proteome</keyword>
<name>A0A3L7JG48_9HYPH</name>
<dbReference type="InterPro" id="IPR004839">
    <property type="entry name" value="Aminotransferase_I/II_large"/>
</dbReference>
<evidence type="ECO:0000256" key="4">
    <source>
        <dbReference type="ARBA" id="ARBA00022576"/>
    </source>
</evidence>
<dbReference type="InterPro" id="IPR004838">
    <property type="entry name" value="NHTrfase_class1_PyrdxlP-BS"/>
</dbReference>
<dbReference type="AlphaFoldDB" id="A0A3L7JG48"/>
<dbReference type="GO" id="GO:0004069">
    <property type="term" value="F:L-aspartate:2-oxoglutarate aminotransferase activity"/>
    <property type="evidence" value="ECO:0007669"/>
    <property type="project" value="UniProtKB-EC"/>
</dbReference>
<reference evidence="10 11" key="1">
    <citation type="submission" date="2018-10" db="EMBL/GenBank/DDBJ databases">
        <title>Notoacmeibacter sp. M2BS9Y-3-1, whole genome shotgun sequence.</title>
        <authorList>
            <person name="Tuo L."/>
        </authorList>
    </citation>
    <scope>NUCLEOTIDE SEQUENCE [LARGE SCALE GENOMIC DNA]</scope>
    <source>
        <strain evidence="10 11">M2BS9Y-3-1</strain>
    </source>
</reference>
<comment type="cofactor">
    <cofactor evidence="1 8">
        <name>pyridoxal 5'-phosphate</name>
        <dbReference type="ChEBI" id="CHEBI:597326"/>
    </cofactor>
</comment>
<dbReference type="Proteomes" id="UP000281094">
    <property type="component" value="Unassembled WGS sequence"/>
</dbReference>
<feature type="domain" description="Aminotransferase class I/classII large" evidence="9">
    <location>
        <begin position="43"/>
        <end position="387"/>
    </location>
</feature>
<organism evidence="10 11">
    <name type="scientific">Notoacmeibacter ruber</name>
    <dbReference type="NCBI Taxonomy" id="2670375"/>
    <lineage>
        <taxon>Bacteria</taxon>
        <taxon>Pseudomonadati</taxon>
        <taxon>Pseudomonadota</taxon>
        <taxon>Alphaproteobacteria</taxon>
        <taxon>Hyphomicrobiales</taxon>
        <taxon>Notoacmeibacteraceae</taxon>
        <taxon>Notoacmeibacter</taxon>
    </lineage>
</organism>
<evidence type="ECO:0000256" key="5">
    <source>
        <dbReference type="ARBA" id="ARBA00022679"/>
    </source>
</evidence>
<sequence length="401" mass="42583">MAVVMTPETSGAFRPANRMQGLALSEIVQISEKAAQLRAEGRDIVSFGTGEPDFPTPPDIIAAAHKSALAGQTRYTPTAGTPALRDAIAAQANSGRENVLVSTGAKQVIANALMATLDPGDEVIIPTPYWTTYSDIVRICQAVAVTVPCPMDEGFKLSPDMLEQAITPRSRWLMLNSPSNPSGAVYSAEEIRALAAVLERNPHVWILSDEIYEHLTYGDFASFAAEAPALKERTLTVNGASKAWSMTGWRIGWGIGPRPLIAAMAAVQGQFTSGASSISQAAALAAIQGDTALLKERCAILKSRRDRVVAALNAMPGLRCRVPEGAFYAFASCAGLLKPEGGPFKSDADLCRWLLEDAGVALVPGRAFGLPGYVRLSFAYSDAELSDGLSRMAEALKRISS</sequence>
<keyword evidence="6" id="KW-0663">Pyridoxal phosphate</keyword>
<dbReference type="RefSeq" id="WP_121646156.1">
    <property type="nucleotide sequence ID" value="NZ_RCWN01000001.1"/>
</dbReference>
<protein>
    <recommendedName>
        <fullName evidence="8">Aminotransferase</fullName>
        <ecNumber evidence="8">2.6.1.-</ecNumber>
    </recommendedName>
</protein>
<dbReference type="PANTHER" id="PTHR46383:SF1">
    <property type="entry name" value="ASPARTATE AMINOTRANSFERASE"/>
    <property type="match status" value="1"/>
</dbReference>
<evidence type="ECO:0000256" key="3">
    <source>
        <dbReference type="ARBA" id="ARBA00011738"/>
    </source>
</evidence>
<evidence type="ECO:0000256" key="7">
    <source>
        <dbReference type="ARBA" id="ARBA00049185"/>
    </source>
</evidence>
<dbReference type="EMBL" id="RCWN01000001">
    <property type="protein sequence ID" value="RLQ89189.1"/>
    <property type="molecule type" value="Genomic_DNA"/>
</dbReference>
<dbReference type="PROSITE" id="PS00105">
    <property type="entry name" value="AA_TRANSFER_CLASS_1"/>
    <property type="match status" value="1"/>
</dbReference>
<dbReference type="InterPro" id="IPR050596">
    <property type="entry name" value="AspAT/PAT-like"/>
</dbReference>
<dbReference type="CDD" id="cd00609">
    <property type="entry name" value="AAT_like"/>
    <property type="match status" value="1"/>
</dbReference>
<proteinExistence type="inferred from homology"/>
<accession>A0A3L7JG48</accession>
<dbReference type="EC" id="2.6.1.-" evidence="8"/>
<comment type="similarity">
    <text evidence="2 8">Belongs to the class-I pyridoxal-phosphate-dependent aminotransferase family.</text>
</comment>
<comment type="catalytic activity">
    <reaction evidence="7">
        <text>L-aspartate + 2-oxoglutarate = oxaloacetate + L-glutamate</text>
        <dbReference type="Rhea" id="RHEA:21824"/>
        <dbReference type="ChEBI" id="CHEBI:16452"/>
        <dbReference type="ChEBI" id="CHEBI:16810"/>
        <dbReference type="ChEBI" id="CHEBI:29985"/>
        <dbReference type="ChEBI" id="CHEBI:29991"/>
        <dbReference type="EC" id="2.6.1.1"/>
    </reaction>
</comment>
<evidence type="ECO:0000256" key="6">
    <source>
        <dbReference type="ARBA" id="ARBA00022898"/>
    </source>
</evidence>
<dbReference type="InterPro" id="IPR015422">
    <property type="entry name" value="PyrdxlP-dep_Trfase_small"/>
</dbReference>